<dbReference type="KEGG" id="vg:5179503"/>
<protein>
    <submittedName>
        <fullName evidence="1">ORF20</fullName>
    </submittedName>
</protein>
<name>Q14W86_9VIRU</name>
<reference evidence="1 2" key="1">
    <citation type="journal article" date="2006" name="J. Gen. Virol.">
        <title>Genome sequences of two frog herpesviruses.</title>
        <authorList>
            <person name="Davison A.J."/>
            <person name="Cunningham C."/>
            <person name="Sauerbier W."/>
            <person name="McKinnell R.G."/>
        </authorList>
    </citation>
    <scope>NUCLEOTIDE SEQUENCE [LARGE SCALE GENOMIC DNA]</scope>
    <source>
        <strain evidence="1">ATCC VR-568</strain>
    </source>
</reference>
<sequence length="199" mass="23727">MASSVVCGVSLSDLEHELSVAMDKVREEHLDWPDLVQALMWHEVMNHRVKLMEFVWYCKAVAEQMSFFGKTMGQQEQLRELHEYAVKKYDLVGSRRKEQRVELYNFVYFLKYHIPNYRKFVERHGVSPLTGYAYDELHQDEFVNGQIKIKERKRELRFPRGLREPLEEWKNSTKNEFDLVLNTSFDLEAFNAKTRGEEA</sequence>
<dbReference type="EMBL" id="DQ665652">
    <property type="protein sequence ID" value="ABG25679.1"/>
    <property type="molecule type" value="Genomic_DNA"/>
</dbReference>
<dbReference type="Proteomes" id="UP000120576">
    <property type="component" value="Genome"/>
</dbReference>
<evidence type="ECO:0000313" key="2">
    <source>
        <dbReference type="Proteomes" id="UP000120576"/>
    </source>
</evidence>
<evidence type="ECO:0000313" key="1">
    <source>
        <dbReference type="EMBL" id="ABG25679.1"/>
    </source>
</evidence>
<keyword evidence="2" id="KW-1185">Reference proteome</keyword>
<dbReference type="GeneID" id="5179503"/>
<accession>Q14W86</accession>
<proteinExistence type="predicted"/>
<organism evidence="1 2">
    <name type="scientific">Ranid herpesvirus 2</name>
    <dbReference type="NCBI Taxonomy" id="389214"/>
    <lineage>
        <taxon>Viruses</taxon>
        <taxon>Duplodnaviria</taxon>
        <taxon>Heunggongvirae</taxon>
        <taxon>Peploviricota</taxon>
        <taxon>Herviviricetes</taxon>
        <taxon>Herpesvirales</taxon>
        <taxon>Alloherpesviridae</taxon>
        <taxon>Batravirus</taxon>
        <taxon>Batravirus ranidallo2</taxon>
    </lineage>
</organism>
<dbReference type="RefSeq" id="YP_656528.1">
    <property type="nucleotide sequence ID" value="NC_008210.1"/>
</dbReference>